<sequence length="189" mass="21691">MISIRELKEEIELLTAQNRTMSDEIKELRRLLRDQARSHRSQGGQSYPAMNNHRQQDQQGNQDQWNQNGHYGQGEPHNQQREQGNQQGDQHQQRNQNGNQNQQGQQSNLNLQPSNQQGHGQIANIANEFLQLKGLTSQLETKVINYISSQTGGNQLRQEDVAYLILNMMNGMIDWTIEYVSRQQGGQNG</sequence>
<proteinExistence type="predicted"/>
<gene>
    <name evidence="3" type="ORF">PRECH8_03120</name>
</gene>
<feature type="compositionally biased region" description="Low complexity" evidence="2">
    <location>
        <begin position="51"/>
        <end position="70"/>
    </location>
</feature>
<dbReference type="AlphaFoldDB" id="A0A916QA61"/>
<keyword evidence="4" id="KW-1185">Reference proteome</keyword>
<protein>
    <submittedName>
        <fullName evidence="3">Uncharacterized protein</fullName>
    </submittedName>
</protein>
<reference evidence="3" key="1">
    <citation type="submission" date="2020-08" db="EMBL/GenBank/DDBJ databases">
        <authorList>
            <person name="Uke A."/>
            <person name="Chhe C."/>
            <person name="Baramee S."/>
            <person name="Kosugi A."/>
        </authorList>
    </citation>
    <scope>NUCLEOTIDE SEQUENCE</scope>
    <source>
        <strain evidence="3">DA-C8</strain>
    </source>
</reference>
<feature type="region of interest" description="Disordered" evidence="2">
    <location>
        <begin position="35"/>
        <end position="118"/>
    </location>
</feature>
<organism evidence="3 4">
    <name type="scientific">Insulibacter thermoxylanivorax</name>
    <dbReference type="NCBI Taxonomy" id="2749268"/>
    <lineage>
        <taxon>Bacteria</taxon>
        <taxon>Bacillati</taxon>
        <taxon>Bacillota</taxon>
        <taxon>Bacilli</taxon>
        <taxon>Bacillales</taxon>
        <taxon>Paenibacillaceae</taxon>
        <taxon>Insulibacter</taxon>
    </lineage>
</organism>
<evidence type="ECO:0000256" key="2">
    <source>
        <dbReference type="SAM" id="MobiDB-lite"/>
    </source>
</evidence>
<comment type="caution">
    <text evidence="3">The sequence shown here is derived from an EMBL/GenBank/DDBJ whole genome shotgun (WGS) entry which is preliminary data.</text>
</comment>
<name>A0A916QA61_9BACL</name>
<evidence type="ECO:0000313" key="4">
    <source>
        <dbReference type="Proteomes" id="UP000654993"/>
    </source>
</evidence>
<dbReference type="RefSeq" id="WP_200965313.1">
    <property type="nucleotide sequence ID" value="NZ_BMAQ01000002.1"/>
</dbReference>
<feature type="coiled-coil region" evidence="1">
    <location>
        <begin position="4"/>
        <end position="31"/>
    </location>
</feature>
<dbReference type="EMBL" id="BMAQ01000002">
    <property type="protein sequence ID" value="GFR37016.1"/>
    <property type="molecule type" value="Genomic_DNA"/>
</dbReference>
<evidence type="ECO:0000313" key="3">
    <source>
        <dbReference type="EMBL" id="GFR37016.1"/>
    </source>
</evidence>
<feature type="compositionally biased region" description="Low complexity" evidence="2">
    <location>
        <begin position="81"/>
        <end position="118"/>
    </location>
</feature>
<evidence type="ECO:0000256" key="1">
    <source>
        <dbReference type="SAM" id="Coils"/>
    </source>
</evidence>
<dbReference type="Proteomes" id="UP000654993">
    <property type="component" value="Unassembled WGS sequence"/>
</dbReference>
<keyword evidence="1" id="KW-0175">Coiled coil</keyword>
<reference evidence="3" key="2">
    <citation type="journal article" date="2021" name="Data Brief">
        <title>Draft genome sequence data of the facultative, thermophilic, xylanolytic bacterium Paenibacillus sp. strain DA-C8.</title>
        <authorList>
            <person name="Chhe C."/>
            <person name="Uke A."/>
            <person name="Baramee S."/>
            <person name="Ungkulpasvich U."/>
            <person name="Tachaapaikoon C."/>
            <person name="Pason P."/>
            <person name="Waeonukul R."/>
            <person name="Ratanakhanokchai K."/>
            <person name="Kosugi A."/>
        </authorList>
    </citation>
    <scope>NUCLEOTIDE SEQUENCE</scope>
    <source>
        <strain evidence="3">DA-C8</strain>
    </source>
</reference>
<accession>A0A916QA61</accession>